<evidence type="ECO:0000256" key="1">
    <source>
        <dbReference type="ARBA" id="ARBA00008954"/>
    </source>
</evidence>
<dbReference type="InterPro" id="IPR005814">
    <property type="entry name" value="Aminotrans_3"/>
</dbReference>
<dbReference type="CDD" id="cd00610">
    <property type="entry name" value="OAT_like"/>
    <property type="match status" value="1"/>
</dbReference>
<keyword evidence="2 3" id="KW-0663">Pyridoxal phosphate</keyword>
<reference evidence="4 5" key="1">
    <citation type="journal article" date="2018" name="New Phytol.">
        <title>Comparative genomics and transcriptomics depict ericoid mycorrhizal fungi as versatile saprotrophs and plant mutualists.</title>
        <authorList>
            <person name="Martino E."/>
            <person name="Morin E."/>
            <person name="Grelet G.A."/>
            <person name="Kuo A."/>
            <person name="Kohler A."/>
            <person name="Daghino S."/>
            <person name="Barry K.W."/>
            <person name="Cichocki N."/>
            <person name="Clum A."/>
            <person name="Dockter R.B."/>
            <person name="Hainaut M."/>
            <person name="Kuo R.C."/>
            <person name="LaButti K."/>
            <person name="Lindahl B.D."/>
            <person name="Lindquist E.A."/>
            <person name="Lipzen A."/>
            <person name="Khouja H.R."/>
            <person name="Magnuson J."/>
            <person name="Murat C."/>
            <person name="Ohm R.A."/>
            <person name="Singer S.W."/>
            <person name="Spatafora J.W."/>
            <person name="Wang M."/>
            <person name="Veneault-Fourrey C."/>
            <person name="Henrissat B."/>
            <person name="Grigoriev I.V."/>
            <person name="Martin F.M."/>
            <person name="Perotto S."/>
        </authorList>
    </citation>
    <scope>NUCLEOTIDE SEQUENCE [LARGE SCALE GENOMIC DNA]</scope>
    <source>
        <strain evidence="4 5">ATCC 22711</strain>
    </source>
</reference>
<dbReference type="PANTHER" id="PTHR45688">
    <property type="match status" value="1"/>
</dbReference>
<dbReference type="Gene3D" id="3.90.1150.10">
    <property type="entry name" value="Aspartate Aminotransferase, domain 1"/>
    <property type="match status" value="1"/>
</dbReference>
<dbReference type="PROSITE" id="PS00600">
    <property type="entry name" value="AA_TRANSFER_CLASS_3"/>
    <property type="match status" value="1"/>
</dbReference>
<dbReference type="STRING" id="857342.A0A2T3B9L9"/>
<dbReference type="RefSeq" id="XP_024723625.1">
    <property type="nucleotide sequence ID" value="XM_024869931.1"/>
</dbReference>
<evidence type="ECO:0000313" key="5">
    <source>
        <dbReference type="Proteomes" id="UP000241818"/>
    </source>
</evidence>
<dbReference type="InterPro" id="IPR015424">
    <property type="entry name" value="PyrdxlP-dep_Trfase"/>
</dbReference>
<dbReference type="GO" id="GO:0008483">
    <property type="term" value="F:transaminase activity"/>
    <property type="evidence" value="ECO:0007669"/>
    <property type="project" value="InterPro"/>
</dbReference>
<sequence>MESEADNDSLYESAQKNLLVFGSSFMPDVIVKTSGIYLYTASGKKIIDWTSGQMSCLVGHGHPEIVQTLAEHAASLDHLYSGMLSPPVIKLAEKLTSVLPDGLDKAVFLSTGGESNECAIRLAKLYTGNFEIVGLGASWHGVTSGANGAQYHAGRKGYGPSMPGMLMLPSPDSYRSIFRHKDGSYDWKTELDYGWSLVDKASIGSLAAVIMEPILSSGGIITLPKGYMAAMKEHCRKRNMLLIVDEAQTGLGRCGDLFAINYEGVVPDILTLSKTLGNGLPLSAVVTSNEIAKVAEERNFMFYTTHANDPLPASVGLKVLEIVLRDNLVARSKAMGEKLQAGLHHLMERYGCIGDVRGRGLMAGVEIVSNRETKAPAIEFGKKLSAKMMSLGLSASISARTTFSGCIRIAPPLTITDEELAMGLAIFEEALRSTEGSMPLY</sequence>
<dbReference type="SUPFAM" id="SSF53383">
    <property type="entry name" value="PLP-dependent transferases"/>
    <property type="match status" value="1"/>
</dbReference>
<dbReference type="Proteomes" id="UP000241818">
    <property type="component" value="Unassembled WGS sequence"/>
</dbReference>
<dbReference type="InParanoid" id="A0A2T3B9L9"/>
<dbReference type="Pfam" id="PF00202">
    <property type="entry name" value="Aminotran_3"/>
    <property type="match status" value="1"/>
</dbReference>
<evidence type="ECO:0000313" key="4">
    <source>
        <dbReference type="EMBL" id="PSS25026.1"/>
    </source>
</evidence>
<dbReference type="InterPro" id="IPR015421">
    <property type="entry name" value="PyrdxlP-dep_Trfase_major"/>
</dbReference>
<dbReference type="GeneID" id="36578012"/>
<evidence type="ECO:0008006" key="6">
    <source>
        <dbReference type="Google" id="ProtNLM"/>
    </source>
</evidence>
<dbReference type="GO" id="GO:0005739">
    <property type="term" value="C:mitochondrion"/>
    <property type="evidence" value="ECO:0007669"/>
    <property type="project" value="TreeGrafter"/>
</dbReference>
<dbReference type="PIRSF" id="PIRSF000521">
    <property type="entry name" value="Transaminase_4ab_Lys_Orn"/>
    <property type="match status" value="1"/>
</dbReference>
<evidence type="ECO:0000256" key="3">
    <source>
        <dbReference type="RuleBase" id="RU003560"/>
    </source>
</evidence>
<protein>
    <recommendedName>
        <fullName evidence="6">2,2-dialkylglycine decarboxylase</fullName>
    </recommendedName>
</protein>
<evidence type="ECO:0000256" key="2">
    <source>
        <dbReference type="ARBA" id="ARBA00022898"/>
    </source>
</evidence>
<gene>
    <name evidence="4" type="ORF">M430DRAFT_96181</name>
</gene>
<proteinExistence type="inferred from homology"/>
<dbReference type="PANTHER" id="PTHR45688:SF13">
    <property type="entry name" value="ALANINE--GLYOXYLATE AMINOTRANSFERASE 2-LIKE"/>
    <property type="match status" value="1"/>
</dbReference>
<comment type="similarity">
    <text evidence="1 3">Belongs to the class-III pyridoxal-phosphate-dependent aminotransferase family.</text>
</comment>
<dbReference type="EMBL" id="KZ679007">
    <property type="protein sequence ID" value="PSS25026.1"/>
    <property type="molecule type" value="Genomic_DNA"/>
</dbReference>
<keyword evidence="5" id="KW-1185">Reference proteome</keyword>
<dbReference type="InterPro" id="IPR049704">
    <property type="entry name" value="Aminotrans_3_PPA_site"/>
</dbReference>
<organism evidence="4 5">
    <name type="scientific">Amorphotheca resinae ATCC 22711</name>
    <dbReference type="NCBI Taxonomy" id="857342"/>
    <lineage>
        <taxon>Eukaryota</taxon>
        <taxon>Fungi</taxon>
        <taxon>Dikarya</taxon>
        <taxon>Ascomycota</taxon>
        <taxon>Pezizomycotina</taxon>
        <taxon>Leotiomycetes</taxon>
        <taxon>Helotiales</taxon>
        <taxon>Amorphothecaceae</taxon>
        <taxon>Amorphotheca</taxon>
    </lineage>
</organism>
<name>A0A2T3B9L9_AMORE</name>
<dbReference type="AlphaFoldDB" id="A0A2T3B9L9"/>
<dbReference type="OrthoDB" id="10261433at2759"/>
<dbReference type="InterPro" id="IPR015422">
    <property type="entry name" value="PyrdxlP-dep_Trfase_small"/>
</dbReference>
<dbReference type="GO" id="GO:0030170">
    <property type="term" value="F:pyridoxal phosphate binding"/>
    <property type="evidence" value="ECO:0007669"/>
    <property type="project" value="InterPro"/>
</dbReference>
<dbReference type="Gene3D" id="3.40.640.10">
    <property type="entry name" value="Type I PLP-dependent aspartate aminotransferase-like (Major domain)"/>
    <property type="match status" value="1"/>
</dbReference>
<accession>A0A2T3B9L9</accession>